<keyword evidence="7" id="KW-0653">Protein transport</keyword>
<evidence type="ECO:0000256" key="11">
    <source>
        <dbReference type="SAM" id="MobiDB-lite"/>
    </source>
</evidence>
<evidence type="ECO:0000256" key="7">
    <source>
        <dbReference type="ARBA" id="ARBA00022927"/>
    </source>
</evidence>
<evidence type="ECO:0000256" key="9">
    <source>
        <dbReference type="ARBA" id="ARBA00023132"/>
    </source>
</evidence>
<reference evidence="12" key="1">
    <citation type="submission" date="2021-02" db="EMBL/GenBank/DDBJ databases">
        <authorList>
            <person name="Nowell W R."/>
        </authorList>
    </citation>
    <scope>NUCLEOTIDE SEQUENCE</scope>
</reference>
<dbReference type="AlphaFoldDB" id="A0A815TLY3"/>
<keyword evidence="5" id="KW-0813">Transport</keyword>
<dbReference type="GO" id="GO:0006606">
    <property type="term" value="P:protein import into nucleus"/>
    <property type="evidence" value="ECO:0007669"/>
    <property type="project" value="TreeGrafter"/>
</dbReference>
<accession>A0A815TLY3</accession>
<dbReference type="OrthoDB" id="3797628at2759"/>
<sequence>MFGSSQFTFGSSTPSNPFGTQPTAVAASTQSNNNFMFGGATANNAVRAPLNSTFSFGTASTASQPLSFGSALNTTSSIRPFGATSAFGTLNSVSSSTTAPTSTGFGTGQLFGSTPQQTPQPSTLFGGSSVTPAFGNPMPTATSNIFGSTMTTSTTTQTGTTVKFDALSGTDTMRTKNNTFATINTKLQCITSMKEYLNKSMEELRYED</sequence>
<keyword evidence="8" id="KW-0811">Translocation</keyword>
<evidence type="ECO:0000256" key="8">
    <source>
        <dbReference type="ARBA" id="ARBA00023010"/>
    </source>
</evidence>
<evidence type="ECO:0000313" key="13">
    <source>
        <dbReference type="EMBL" id="CAF4368923.1"/>
    </source>
</evidence>
<evidence type="ECO:0000256" key="10">
    <source>
        <dbReference type="ARBA" id="ARBA00023242"/>
    </source>
</evidence>
<evidence type="ECO:0000256" key="2">
    <source>
        <dbReference type="ARBA" id="ARBA00004620"/>
    </source>
</evidence>
<gene>
    <name evidence="12" type="ORF">GPM918_LOCUS36979</name>
    <name evidence="13" type="ORF">SRO942_LOCUS37733</name>
</gene>
<dbReference type="PANTHER" id="PTHR23198">
    <property type="entry name" value="NUCLEOPORIN"/>
    <property type="match status" value="1"/>
</dbReference>
<proteinExistence type="inferred from homology"/>
<feature type="compositionally biased region" description="Low complexity" evidence="11">
    <location>
        <begin position="1"/>
        <end position="15"/>
    </location>
</feature>
<organism evidence="12 14">
    <name type="scientific">Didymodactylos carnosus</name>
    <dbReference type="NCBI Taxonomy" id="1234261"/>
    <lineage>
        <taxon>Eukaryota</taxon>
        <taxon>Metazoa</taxon>
        <taxon>Spiralia</taxon>
        <taxon>Gnathifera</taxon>
        <taxon>Rotifera</taxon>
        <taxon>Eurotatoria</taxon>
        <taxon>Bdelloidea</taxon>
        <taxon>Philodinida</taxon>
        <taxon>Philodinidae</taxon>
        <taxon>Didymodactylos</taxon>
    </lineage>
</organism>
<evidence type="ECO:0000256" key="3">
    <source>
        <dbReference type="ARBA" id="ARBA00008926"/>
    </source>
</evidence>
<feature type="compositionally biased region" description="Polar residues" evidence="11">
    <location>
        <begin position="110"/>
        <end position="131"/>
    </location>
</feature>
<dbReference type="GO" id="GO:0031965">
    <property type="term" value="C:nuclear membrane"/>
    <property type="evidence" value="ECO:0007669"/>
    <property type="project" value="UniProtKB-SubCell"/>
</dbReference>
<feature type="non-terminal residue" evidence="12">
    <location>
        <position position="208"/>
    </location>
</feature>
<comment type="similarity">
    <text evidence="3">Belongs to the nucleoporin GLFG family.</text>
</comment>
<dbReference type="PANTHER" id="PTHR23198:SF6">
    <property type="entry name" value="NUCLEAR PORE COMPLEX PROTEIN NUP98-NUP96"/>
    <property type="match status" value="1"/>
</dbReference>
<dbReference type="Pfam" id="PF21240">
    <property type="entry name" value="Nup98_GLEBS"/>
    <property type="match status" value="1"/>
</dbReference>
<keyword evidence="9" id="KW-0906">Nuclear pore complex</keyword>
<evidence type="ECO:0000256" key="1">
    <source>
        <dbReference type="ARBA" id="ARBA00004567"/>
    </source>
</evidence>
<dbReference type="Proteomes" id="UP000681722">
    <property type="component" value="Unassembled WGS sequence"/>
</dbReference>
<evidence type="ECO:0000256" key="6">
    <source>
        <dbReference type="ARBA" id="ARBA00022816"/>
    </source>
</evidence>
<dbReference type="Proteomes" id="UP000663829">
    <property type="component" value="Unassembled WGS sequence"/>
</dbReference>
<feature type="region of interest" description="Disordered" evidence="11">
    <location>
        <begin position="97"/>
        <end position="142"/>
    </location>
</feature>
<keyword evidence="6" id="KW-0509">mRNA transport</keyword>
<evidence type="ECO:0000313" key="12">
    <source>
        <dbReference type="EMBL" id="CAF1507862.1"/>
    </source>
</evidence>
<dbReference type="FunFam" id="1.10.10.2360:FF:000001">
    <property type="entry name" value="Nuclear pore complex protein Nup98-Nup96"/>
    <property type="match status" value="1"/>
</dbReference>
<dbReference type="GO" id="GO:0051028">
    <property type="term" value="P:mRNA transport"/>
    <property type="evidence" value="ECO:0007669"/>
    <property type="project" value="UniProtKB-KW"/>
</dbReference>
<dbReference type="Gene3D" id="1.10.10.2360">
    <property type="match status" value="1"/>
</dbReference>
<dbReference type="InterPro" id="IPR037665">
    <property type="entry name" value="Nucleoporin_S59-like"/>
</dbReference>
<dbReference type="GO" id="GO:0034398">
    <property type="term" value="P:telomere tethering at nuclear periphery"/>
    <property type="evidence" value="ECO:0007669"/>
    <property type="project" value="TreeGrafter"/>
</dbReference>
<evidence type="ECO:0000313" key="14">
    <source>
        <dbReference type="Proteomes" id="UP000663829"/>
    </source>
</evidence>
<dbReference type="GO" id="GO:0000973">
    <property type="term" value="P:post-transcriptional tethering of RNA polymerase II gene DNA at nuclear periphery"/>
    <property type="evidence" value="ECO:0007669"/>
    <property type="project" value="TreeGrafter"/>
</dbReference>
<dbReference type="EMBL" id="CAJOBC010088450">
    <property type="protein sequence ID" value="CAF4368923.1"/>
    <property type="molecule type" value="Genomic_DNA"/>
</dbReference>
<name>A0A815TLY3_9BILA</name>
<comment type="caution">
    <text evidence="12">The sequence shown here is derived from an EMBL/GenBank/DDBJ whole genome shotgun (WGS) entry which is preliminary data.</text>
</comment>
<evidence type="ECO:0000256" key="4">
    <source>
        <dbReference type="ARBA" id="ARBA00013472"/>
    </source>
</evidence>
<evidence type="ECO:0000256" key="5">
    <source>
        <dbReference type="ARBA" id="ARBA00022448"/>
    </source>
</evidence>
<dbReference type="GO" id="GO:0006405">
    <property type="term" value="P:RNA export from nucleus"/>
    <property type="evidence" value="ECO:0007669"/>
    <property type="project" value="TreeGrafter"/>
</dbReference>
<keyword evidence="14" id="KW-1185">Reference proteome</keyword>
<dbReference type="GO" id="GO:0044614">
    <property type="term" value="C:nuclear pore cytoplasmic filaments"/>
    <property type="evidence" value="ECO:0007669"/>
    <property type="project" value="TreeGrafter"/>
</dbReference>
<comment type="subcellular location">
    <subcellularLocation>
        <location evidence="2">Nucleus membrane</location>
        <topology evidence="2">Peripheral membrane protein</topology>
        <orientation evidence="2">Nucleoplasmic side</orientation>
    </subcellularLocation>
    <subcellularLocation>
        <location evidence="1">Nucleus</location>
        <location evidence="1">Nuclear pore complex</location>
    </subcellularLocation>
</comment>
<dbReference type="GO" id="GO:0003723">
    <property type="term" value="F:RNA binding"/>
    <property type="evidence" value="ECO:0007669"/>
    <property type="project" value="TreeGrafter"/>
</dbReference>
<dbReference type="GO" id="GO:0017056">
    <property type="term" value="F:structural constituent of nuclear pore"/>
    <property type="evidence" value="ECO:0007669"/>
    <property type="project" value="TreeGrafter"/>
</dbReference>
<protein>
    <recommendedName>
        <fullName evidence="4">Nuclear pore complex protein Nup98-Nup96</fullName>
    </recommendedName>
</protein>
<keyword evidence="10" id="KW-0539">Nucleus</keyword>
<feature type="region of interest" description="Disordered" evidence="11">
    <location>
        <begin position="1"/>
        <end position="24"/>
    </location>
</feature>
<dbReference type="GO" id="GO:0008139">
    <property type="term" value="F:nuclear localization sequence binding"/>
    <property type="evidence" value="ECO:0007669"/>
    <property type="project" value="TreeGrafter"/>
</dbReference>
<dbReference type="EMBL" id="CAJNOQ010022920">
    <property type="protein sequence ID" value="CAF1507862.1"/>
    <property type="molecule type" value="Genomic_DNA"/>
</dbReference>